<organism evidence="3 4">
    <name type="scientific">Fasciolopsis buskii</name>
    <dbReference type="NCBI Taxonomy" id="27845"/>
    <lineage>
        <taxon>Eukaryota</taxon>
        <taxon>Metazoa</taxon>
        <taxon>Spiralia</taxon>
        <taxon>Lophotrochozoa</taxon>
        <taxon>Platyhelminthes</taxon>
        <taxon>Trematoda</taxon>
        <taxon>Digenea</taxon>
        <taxon>Plagiorchiida</taxon>
        <taxon>Echinostomata</taxon>
        <taxon>Echinostomatoidea</taxon>
        <taxon>Fasciolidae</taxon>
        <taxon>Fasciolopsis</taxon>
    </lineage>
</organism>
<name>A0A8E0SAJ2_9TREM</name>
<feature type="region of interest" description="Disordered" evidence="1">
    <location>
        <begin position="445"/>
        <end position="468"/>
    </location>
</feature>
<dbReference type="InterPro" id="IPR052213">
    <property type="entry name" value="PAR3"/>
</dbReference>
<dbReference type="EMBL" id="LUCM01000456">
    <property type="protein sequence ID" value="KAA0200523.1"/>
    <property type="molecule type" value="Genomic_DNA"/>
</dbReference>
<gene>
    <name evidence="3" type="ORF">FBUS_06651</name>
</gene>
<dbReference type="GO" id="GO:0016324">
    <property type="term" value="C:apical plasma membrane"/>
    <property type="evidence" value="ECO:0007669"/>
    <property type="project" value="TreeGrafter"/>
</dbReference>
<dbReference type="Pfam" id="PF00595">
    <property type="entry name" value="PDZ"/>
    <property type="match status" value="1"/>
</dbReference>
<feature type="region of interest" description="Disordered" evidence="1">
    <location>
        <begin position="198"/>
        <end position="233"/>
    </location>
</feature>
<dbReference type="GO" id="GO:0045197">
    <property type="term" value="P:establishment or maintenance of epithelial cell apical/basal polarity"/>
    <property type="evidence" value="ECO:0007669"/>
    <property type="project" value="TreeGrafter"/>
</dbReference>
<dbReference type="GO" id="GO:0007155">
    <property type="term" value="P:cell adhesion"/>
    <property type="evidence" value="ECO:0007669"/>
    <property type="project" value="TreeGrafter"/>
</dbReference>
<dbReference type="Proteomes" id="UP000728185">
    <property type="component" value="Unassembled WGS sequence"/>
</dbReference>
<dbReference type="GO" id="GO:0005938">
    <property type="term" value="C:cell cortex"/>
    <property type="evidence" value="ECO:0007669"/>
    <property type="project" value="TreeGrafter"/>
</dbReference>
<dbReference type="GO" id="GO:0043296">
    <property type="term" value="C:apical junction complex"/>
    <property type="evidence" value="ECO:0007669"/>
    <property type="project" value="TreeGrafter"/>
</dbReference>
<evidence type="ECO:0000313" key="4">
    <source>
        <dbReference type="Proteomes" id="UP000728185"/>
    </source>
</evidence>
<feature type="domain" description="PDZ" evidence="2">
    <location>
        <begin position="244"/>
        <end position="323"/>
    </location>
</feature>
<sequence length="793" mass="86669">NEVQSPHFSRSAESPNSSTLSGAPTPPPRLSSSPFVCLNHSSTPKISSHETEIHPVASSPSKCGGSVRGRVRGGARSGFSASNSLRMYRRSFSGVALKDMNAFNTKAIGERISVELTKLGDGGLGFTLTRRDTQTNPEGNDPVYIKKILPTGAAILDGRLSIGDRLLSVDGIDVCNLDQVLTQLRAVPAGRTVHLLISRQTKSQTDDPSVDQRSALPSLPQSGEEPDLNSVDLPPRPFRSFTFEFRLPSSSNGILEKPALGVNFKWNTFPPDSDESTASMYAPLPGLYVENLLPDGLVIQAERPTLLPGDRLVGLNGESLEGLHAKLLKIACNSGLLITLLLFHRKEISTKIKRILSAVDDSGLRKQSARRFSLTVHRYRGLHRQNGTNAPRASIRNRCSTITPDSPDRVDPFAFDQYANIPFLTDSRRRRSCVIEGTFDRSHLSVTSSSSTEASSKHSTSSPRYLSVPPRMFSGANPYFDREGFGRRSVSEKRHGQVDAAQLPFFQNQILPSRYKMPEAALAASSAGLASAGPIKALHPTPVLSKSSDPKVDDIQLIQSTPDKPTRVLNIDRSFTVLYSIDAPDEHAPREWNAGLFRRGRKQNNSFRNAVDRSLVLGKTESDPIDGTTGRLERSRSANRATIKPGTLSEAVAIELSTNERLVNSSNYLTDLQHSTRPPNFTSPFEEHDAECPPIPPRQEPLAPRTTSPCNTKPAKRNVGGIRGLFRYVSYIFGGEHCLAFLHERTIDSALTPSVIMNEALLPICLTVESNGVILFTNTCECVHISAVCLDKE</sequence>
<feature type="domain" description="PDZ" evidence="2">
    <location>
        <begin position="113"/>
        <end position="201"/>
    </location>
</feature>
<evidence type="ECO:0000259" key="2">
    <source>
        <dbReference type="PROSITE" id="PS50106"/>
    </source>
</evidence>
<feature type="non-terminal residue" evidence="3">
    <location>
        <position position="1"/>
    </location>
</feature>
<dbReference type="PROSITE" id="PS50106">
    <property type="entry name" value="PDZ"/>
    <property type="match status" value="2"/>
</dbReference>
<dbReference type="OrthoDB" id="2187496at2759"/>
<dbReference type="AlphaFoldDB" id="A0A8E0SAJ2"/>
<reference evidence="3" key="1">
    <citation type="submission" date="2019-05" db="EMBL/GenBank/DDBJ databases">
        <title>Annotation for the trematode Fasciolopsis buski.</title>
        <authorList>
            <person name="Choi Y.-J."/>
        </authorList>
    </citation>
    <scope>NUCLEOTIDE SEQUENCE</scope>
    <source>
        <strain evidence="3">HT</strain>
        <tissue evidence="3">Whole worm</tissue>
    </source>
</reference>
<dbReference type="PANTHER" id="PTHR16484">
    <property type="entry name" value="PARTITIONING DEFECTIVE 3 RELATED"/>
    <property type="match status" value="1"/>
</dbReference>
<dbReference type="GO" id="GO:0035091">
    <property type="term" value="F:phosphatidylinositol binding"/>
    <property type="evidence" value="ECO:0007669"/>
    <property type="project" value="TreeGrafter"/>
</dbReference>
<feature type="compositionally biased region" description="Polar residues" evidence="1">
    <location>
        <begin position="198"/>
        <end position="207"/>
    </location>
</feature>
<protein>
    <submittedName>
        <fullName evidence="3">Bazooka protein</fullName>
    </submittedName>
</protein>
<feature type="compositionally biased region" description="Low complexity" evidence="1">
    <location>
        <begin position="445"/>
        <end position="462"/>
    </location>
</feature>
<dbReference type="GO" id="GO:0030010">
    <property type="term" value="P:establishment of cell polarity"/>
    <property type="evidence" value="ECO:0007669"/>
    <property type="project" value="TreeGrafter"/>
</dbReference>
<accession>A0A8E0SAJ2</accession>
<dbReference type="GO" id="GO:0051660">
    <property type="term" value="P:establishment of centrosome localization"/>
    <property type="evidence" value="ECO:0007669"/>
    <property type="project" value="TreeGrafter"/>
</dbReference>
<evidence type="ECO:0000256" key="1">
    <source>
        <dbReference type="SAM" id="MobiDB-lite"/>
    </source>
</evidence>
<feature type="compositionally biased region" description="Polar residues" evidence="1">
    <location>
        <begin position="30"/>
        <end position="46"/>
    </location>
</feature>
<dbReference type="SUPFAM" id="SSF50156">
    <property type="entry name" value="PDZ domain-like"/>
    <property type="match status" value="2"/>
</dbReference>
<dbReference type="Gene3D" id="2.30.42.10">
    <property type="match status" value="1"/>
</dbReference>
<feature type="compositionally biased region" description="Polar residues" evidence="1">
    <location>
        <begin position="1"/>
        <end position="22"/>
    </location>
</feature>
<proteinExistence type="predicted"/>
<evidence type="ECO:0000313" key="3">
    <source>
        <dbReference type="EMBL" id="KAA0200523.1"/>
    </source>
</evidence>
<feature type="region of interest" description="Disordered" evidence="1">
    <location>
        <begin position="1"/>
        <end position="79"/>
    </location>
</feature>
<keyword evidence="4" id="KW-1185">Reference proteome</keyword>
<dbReference type="GO" id="GO:0005912">
    <property type="term" value="C:adherens junction"/>
    <property type="evidence" value="ECO:0007669"/>
    <property type="project" value="TreeGrafter"/>
</dbReference>
<comment type="caution">
    <text evidence="3">The sequence shown here is derived from an EMBL/GenBank/DDBJ whole genome shotgun (WGS) entry which is preliminary data.</text>
</comment>
<dbReference type="PANTHER" id="PTHR16484:SF17">
    <property type="entry name" value="BAZOOKA, ISOFORM B"/>
    <property type="match status" value="1"/>
</dbReference>
<dbReference type="SMART" id="SM00228">
    <property type="entry name" value="PDZ"/>
    <property type="match status" value="2"/>
</dbReference>
<dbReference type="GO" id="GO:0000226">
    <property type="term" value="P:microtubule cytoskeleton organization"/>
    <property type="evidence" value="ECO:0007669"/>
    <property type="project" value="TreeGrafter"/>
</dbReference>
<dbReference type="InterPro" id="IPR001478">
    <property type="entry name" value="PDZ"/>
</dbReference>
<dbReference type="GO" id="GO:0008104">
    <property type="term" value="P:intracellular protein localization"/>
    <property type="evidence" value="ECO:0007669"/>
    <property type="project" value="TreeGrafter"/>
</dbReference>
<dbReference type="InterPro" id="IPR036034">
    <property type="entry name" value="PDZ_sf"/>
</dbReference>